<keyword evidence="5 7" id="KW-1133">Transmembrane helix</keyword>
<comment type="caution">
    <text evidence="10">The sequence shown here is derived from an EMBL/GenBank/DDBJ whole genome shotgun (WGS) entry which is preliminary data.</text>
</comment>
<dbReference type="AlphaFoldDB" id="A0A5M6CVF1"/>
<keyword evidence="3" id="KW-1003">Cell membrane</keyword>
<keyword evidence="6 7" id="KW-0472">Membrane</keyword>
<dbReference type="InterPro" id="IPR023408">
    <property type="entry name" value="MscS_beta-dom_sf"/>
</dbReference>
<evidence type="ECO:0000256" key="5">
    <source>
        <dbReference type="ARBA" id="ARBA00022989"/>
    </source>
</evidence>
<protein>
    <submittedName>
        <fullName evidence="10">Mechanosensitive ion channel</fullName>
    </submittedName>
</protein>
<organism evidence="10 11">
    <name type="scientific">Roseiconus nitratireducens</name>
    <dbReference type="NCBI Taxonomy" id="2605748"/>
    <lineage>
        <taxon>Bacteria</taxon>
        <taxon>Pseudomonadati</taxon>
        <taxon>Planctomycetota</taxon>
        <taxon>Planctomycetia</taxon>
        <taxon>Pirellulales</taxon>
        <taxon>Pirellulaceae</taxon>
        <taxon>Roseiconus</taxon>
    </lineage>
</organism>
<evidence type="ECO:0000256" key="7">
    <source>
        <dbReference type="SAM" id="Phobius"/>
    </source>
</evidence>
<dbReference type="InterPro" id="IPR049278">
    <property type="entry name" value="MS_channel_C"/>
</dbReference>
<evidence type="ECO:0000256" key="1">
    <source>
        <dbReference type="ARBA" id="ARBA00004651"/>
    </source>
</evidence>
<dbReference type="InterPro" id="IPR011066">
    <property type="entry name" value="MscS_channel_C_sf"/>
</dbReference>
<evidence type="ECO:0000259" key="8">
    <source>
        <dbReference type="Pfam" id="PF00924"/>
    </source>
</evidence>
<accession>A0A5M6CVF1</accession>
<dbReference type="SUPFAM" id="SSF82689">
    <property type="entry name" value="Mechanosensitive channel protein MscS (YggB), C-terminal domain"/>
    <property type="match status" value="1"/>
</dbReference>
<dbReference type="Pfam" id="PF00924">
    <property type="entry name" value="MS_channel_2nd"/>
    <property type="match status" value="1"/>
</dbReference>
<dbReference type="Proteomes" id="UP000324479">
    <property type="component" value="Unassembled WGS sequence"/>
</dbReference>
<comment type="similarity">
    <text evidence="2">Belongs to the MscS (TC 1.A.23) family.</text>
</comment>
<dbReference type="Gene3D" id="3.30.70.100">
    <property type="match status" value="1"/>
</dbReference>
<name>A0A5M6CVF1_9BACT</name>
<dbReference type="Gene3D" id="1.10.287.1260">
    <property type="match status" value="1"/>
</dbReference>
<sequence length="607" mass="67767">MNPRIFTLCLLVGLCFPSIGMGQSLPGSSKSSSVDGQRPTSTQIGFFELLESGSDALLKLFERGQQAPTVEDPKWNSLESPRHTTMTFLEAMHHVALGRDGALDRATKTFGDVDPEDARQTAEDLLHVFDRLPEMSSGSIPGPDIVNQTGIRRLELFPRGIQHDWIYRALDGSPEGSITLVSAEDGAWYFDRSTLEGASELLASVKKIPPRERIARRGNLLKTVLEPTLEQTTAGDWAFFVGVSLAGLAIAWGVAWILHRFKSWRHDNGWLMPLLNGAVVSAWILIVTIAIAIGSARLHFHPTLADMRNALIQAAVVLAAICLAVSLIEMACLGFRRTFYSDDDPYARMMSVMVRRAVRIISGVVIAIFLIQNVFHWNVTALLGGFAIIALALSLAAQDAVKNLFGAFTVFSTRPFMTGDWVRFDGELGTIDDVGLQATKIRLLSGELYSVPNMKFIDSPVENLSERNYLRRVMDVAITYDTPVEKVREGIEIIGEILSSEEVTRDGEGDLEGHPPRVWFDKFGSHYLNLRADYWYMMETDHGDIQRDTERGWFSYLDHATRVNQMVLERFNDAGIDFAFPTQTLYLANDPDRKLKVERAERQEPVS</sequence>
<evidence type="ECO:0000256" key="6">
    <source>
        <dbReference type="ARBA" id="ARBA00023136"/>
    </source>
</evidence>
<dbReference type="Gene3D" id="2.30.30.60">
    <property type="match status" value="1"/>
</dbReference>
<dbReference type="GO" id="GO:0005886">
    <property type="term" value="C:plasma membrane"/>
    <property type="evidence" value="ECO:0007669"/>
    <property type="project" value="UniProtKB-SubCell"/>
</dbReference>
<comment type="subcellular location">
    <subcellularLocation>
        <location evidence="1">Cell membrane</location>
        <topology evidence="1">Multi-pass membrane protein</topology>
    </subcellularLocation>
</comment>
<feature type="transmembrane region" description="Helical" evidence="7">
    <location>
        <begin position="237"/>
        <end position="258"/>
    </location>
</feature>
<dbReference type="EMBL" id="VWOX01000021">
    <property type="protein sequence ID" value="KAA5539228.1"/>
    <property type="molecule type" value="Genomic_DNA"/>
</dbReference>
<dbReference type="PANTHER" id="PTHR30221:SF1">
    <property type="entry name" value="SMALL-CONDUCTANCE MECHANOSENSITIVE CHANNEL"/>
    <property type="match status" value="1"/>
</dbReference>
<evidence type="ECO:0000259" key="9">
    <source>
        <dbReference type="Pfam" id="PF21082"/>
    </source>
</evidence>
<reference evidence="10 11" key="1">
    <citation type="submission" date="2019-08" db="EMBL/GenBank/DDBJ databases">
        <authorList>
            <person name="Dhanesh K."/>
            <person name="Kumar G."/>
            <person name="Sasikala C."/>
            <person name="Venkata Ramana C."/>
        </authorList>
    </citation>
    <scope>NUCLEOTIDE SEQUENCE [LARGE SCALE GENOMIC DNA]</scope>
    <source>
        <strain evidence="10 11">JC645</strain>
    </source>
</reference>
<dbReference type="PANTHER" id="PTHR30221">
    <property type="entry name" value="SMALL-CONDUCTANCE MECHANOSENSITIVE CHANNEL"/>
    <property type="match status" value="1"/>
</dbReference>
<dbReference type="GO" id="GO:0008381">
    <property type="term" value="F:mechanosensitive monoatomic ion channel activity"/>
    <property type="evidence" value="ECO:0007669"/>
    <property type="project" value="InterPro"/>
</dbReference>
<proteinExistence type="inferred from homology"/>
<dbReference type="InterPro" id="IPR010920">
    <property type="entry name" value="LSM_dom_sf"/>
</dbReference>
<evidence type="ECO:0000313" key="10">
    <source>
        <dbReference type="EMBL" id="KAA5539228.1"/>
    </source>
</evidence>
<feature type="domain" description="Mechanosensitive ion channel MscS C-terminal" evidence="9">
    <location>
        <begin position="473"/>
        <end position="548"/>
    </location>
</feature>
<feature type="transmembrane region" description="Helical" evidence="7">
    <location>
        <begin position="356"/>
        <end position="375"/>
    </location>
</feature>
<keyword evidence="4 7" id="KW-0812">Transmembrane</keyword>
<feature type="transmembrane region" description="Helical" evidence="7">
    <location>
        <begin position="310"/>
        <end position="335"/>
    </location>
</feature>
<dbReference type="InterPro" id="IPR006685">
    <property type="entry name" value="MscS_channel_2nd"/>
</dbReference>
<dbReference type="Pfam" id="PF21082">
    <property type="entry name" value="MS_channel_3rd"/>
    <property type="match status" value="1"/>
</dbReference>
<evidence type="ECO:0000313" key="11">
    <source>
        <dbReference type="Proteomes" id="UP000324479"/>
    </source>
</evidence>
<gene>
    <name evidence="10" type="ORF">FYK55_25145</name>
</gene>
<feature type="domain" description="Mechanosensitive ion channel MscS" evidence="8">
    <location>
        <begin position="399"/>
        <end position="465"/>
    </location>
</feature>
<dbReference type="SUPFAM" id="SSF50182">
    <property type="entry name" value="Sm-like ribonucleoproteins"/>
    <property type="match status" value="1"/>
</dbReference>
<evidence type="ECO:0000256" key="3">
    <source>
        <dbReference type="ARBA" id="ARBA00022475"/>
    </source>
</evidence>
<evidence type="ECO:0000256" key="2">
    <source>
        <dbReference type="ARBA" id="ARBA00008017"/>
    </source>
</evidence>
<dbReference type="InterPro" id="IPR045275">
    <property type="entry name" value="MscS_archaea/bacteria_type"/>
</dbReference>
<feature type="transmembrane region" description="Helical" evidence="7">
    <location>
        <begin position="270"/>
        <end position="298"/>
    </location>
</feature>
<feature type="transmembrane region" description="Helical" evidence="7">
    <location>
        <begin position="381"/>
        <end position="397"/>
    </location>
</feature>
<evidence type="ECO:0000256" key="4">
    <source>
        <dbReference type="ARBA" id="ARBA00022692"/>
    </source>
</evidence>
<keyword evidence="11" id="KW-1185">Reference proteome</keyword>